<keyword evidence="2" id="KW-0285">Flavoprotein</keyword>
<evidence type="ECO:0000256" key="10">
    <source>
        <dbReference type="ARBA" id="ARBA00022786"/>
    </source>
</evidence>
<dbReference type="GO" id="GO:0016740">
    <property type="term" value="F:transferase activity"/>
    <property type="evidence" value="ECO:0007669"/>
    <property type="project" value="UniProtKB-KW"/>
</dbReference>
<keyword evidence="7" id="KW-0479">Metal-binding</keyword>
<comment type="catalytic activity">
    <reaction evidence="14">
        <text>a 5,6-dihydrouridine in mRNA + NAD(+) = a uridine in mRNA + NADH + H(+)</text>
        <dbReference type="Rhea" id="RHEA:69851"/>
        <dbReference type="Rhea" id="RHEA-COMP:14658"/>
        <dbReference type="Rhea" id="RHEA-COMP:17789"/>
        <dbReference type="ChEBI" id="CHEBI:15378"/>
        <dbReference type="ChEBI" id="CHEBI:57540"/>
        <dbReference type="ChEBI" id="CHEBI:57945"/>
        <dbReference type="ChEBI" id="CHEBI:65315"/>
        <dbReference type="ChEBI" id="CHEBI:74443"/>
    </reaction>
    <physiologicalReaction direction="right-to-left" evidence="14">
        <dbReference type="Rhea" id="RHEA:69853"/>
    </physiologicalReaction>
</comment>
<keyword evidence="9" id="KW-0863">Zinc-finger</keyword>
<dbReference type="PROSITE" id="PS01136">
    <property type="entry name" value="UPF0034"/>
    <property type="match status" value="1"/>
</dbReference>
<dbReference type="EMBL" id="JAANBB010000382">
    <property type="protein sequence ID" value="KAF7543215.1"/>
    <property type="molecule type" value="Genomic_DNA"/>
</dbReference>
<evidence type="ECO:0000256" key="12">
    <source>
        <dbReference type="ARBA" id="ARBA00023002"/>
    </source>
</evidence>
<dbReference type="InterPro" id="IPR013083">
    <property type="entry name" value="Znf_RING/FYVE/PHD"/>
</dbReference>
<keyword evidence="4" id="KW-0507">mRNA processing</keyword>
<dbReference type="Gene3D" id="3.30.40.10">
    <property type="entry name" value="Zinc/RING finger domain, C3HC4 (zinc finger)"/>
    <property type="match status" value="1"/>
</dbReference>
<dbReference type="CDD" id="cd02801">
    <property type="entry name" value="DUS_like_FMN"/>
    <property type="match status" value="1"/>
</dbReference>
<evidence type="ECO:0000256" key="3">
    <source>
        <dbReference type="ARBA" id="ARBA00022643"/>
    </source>
</evidence>
<dbReference type="InterPro" id="IPR018517">
    <property type="entry name" value="tRNA_hU_synthase_CS"/>
</dbReference>
<dbReference type="GO" id="GO:0050660">
    <property type="term" value="F:flavin adenine dinucleotide binding"/>
    <property type="evidence" value="ECO:0007669"/>
    <property type="project" value="InterPro"/>
</dbReference>
<dbReference type="SUPFAM" id="SSF57850">
    <property type="entry name" value="RING/U-box"/>
    <property type="match status" value="1"/>
</dbReference>
<proteinExistence type="predicted"/>
<keyword evidence="10" id="KW-0833">Ubl conjugation pathway</keyword>
<dbReference type="PANTHER" id="PTHR11082">
    <property type="entry name" value="TRNA-DIHYDROURIDINE SYNTHASE"/>
    <property type="match status" value="1"/>
</dbReference>
<dbReference type="InterPro" id="IPR044066">
    <property type="entry name" value="TRIAD_supradom"/>
</dbReference>
<comment type="cofactor">
    <cofactor evidence="1">
        <name>FMN</name>
        <dbReference type="ChEBI" id="CHEBI:58210"/>
    </cofactor>
</comment>
<feature type="coiled-coil region" evidence="16">
    <location>
        <begin position="443"/>
        <end position="528"/>
    </location>
</feature>
<evidence type="ECO:0000256" key="9">
    <source>
        <dbReference type="ARBA" id="ARBA00022771"/>
    </source>
</evidence>
<dbReference type="InterPro" id="IPR013785">
    <property type="entry name" value="Aldolase_TIM"/>
</dbReference>
<comment type="catalytic activity">
    <reaction evidence="15">
        <text>a 5,6-dihydrouridine in mRNA + NADP(+) = a uridine in mRNA + NADPH + H(+)</text>
        <dbReference type="Rhea" id="RHEA:69855"/>
        <dbReference type="Rhea" id="RHEA-COMP:14658"/>
        <dbReference type="Rhea" id="RHEA-COMP:17789"/>
        <dbReference type="ChEBI" id="CHEBI:15378"/>
        <dbReference type="ChEBI" id="CHEBI:57783"/>
        <dbReference type="ChEBI" id="CHEBI:58349"/>
        <dbReference type="ChEBI" id="CHEBI:65315"/>
        <dbReference type="ChEBI" id="CHEBI:74443"/>
    </reaction>
    <physiologicalReaction direction="right-to-left" evidence="15">
        <dbReference type="Rhea" id="RHEA:69857"/>
    </physiologicalReaction>
</comment>
<dbReference type="PROSITE" id="PS51873">
    <property type="entry name" value="TRIAD"/>
    <property type="match status" value="1"/>
</dbReference>
<reference evidence="19" key="1">
    <citation type="submission" date="2020-03" db="EMBL/GenBank/DDBJ databases">
        <title>Draft Genome Sequence of Cylindrodendrum hubeiense.</title>
        <authorList>
            <person name="Buettner E."/>
            <person name="Kellner H."/>
        </authorList>
    </citation>
    <scope>NUCLEOTIDE SEQUENCE</scope>
    <source>
        <strain evidence="19">IHI 201604</strain>
    </source>
</reference>
<evidence type="ECO:0000256" key="17">
    <source>
        <dbReference type="SAM" id="MobiDB-lite"/>
    </source>
</evidence>
<dbReference type="CDD" id="cd20335">
    <property type="entry name" value="BRcat_RBR"/>
    <property type="match status" value="1"/>
</dbReference>
<evidence type="ECO:0000313" key="20">
    <source>
        <dbReference type="Proteomes" id="UP000722485"/>
    </source>
</evidence>
<dbReference type="GO" id="GO:0006397">
    <property type="term" value="P:mRNA processing"/>
    <property type="evidence" value="ECO:0007669"/>
    <property type="project" value="UniProtKB-KW"/>
</dbReference>
<evidence type="ECO:0000313" key="19">
    <source>
        <dbReference type="EMBL" id="KAF7543215.1"/>
    </source>
</evidence>
<dbReference type="InterPro" id="IPR002867">
    <property type="entry name" value="IBR_dom"/>
</dbReference>
<evidence type="ECO:0000256" key="15">
    <source>
        <dbReference type="ARBA" id="ARBA00049447"/>
    </source>
</evidence>
<keyword evidence="3" id="KW-0288">FMN</keyword>
<evidence type="ECO:0000256" key="11">
    <source>
        <dbReference type="ARBA" id="ARBA00022833"/>
    </source>
</evidence>
<evidence type="ECO:0000256" key="1">
    <source>
        <dbReference type="ARBA" id="ARBA00001917"/>
    </source>
</evidence>
<dbReference type="SUPFAM" id="SSF51395">
    <property type="entry name" value="FMN-linked oxidoreductases"/>
    <property type="match status" value="1"/>
</dbReference>
<dbReference type="PANTHER" id="PTHR11082:SF31">
    <property type="entry name" value="TRNA-DIHYDROURIDINE(20A_20B) SYNTHASE [NAD(P)+]-LIKE"/>
    <property type="match status" value="1"/>
</dbReference>
<dbReference type="Gene3D" id="3.20.20.70">
    <property type="entry name" value="Aldolase class I"/>
    <property type="match status" value="1"/>
</dbReference>
<dbReference type="Gene3D" id="1.20.120.1750">
    <property type="match status" value="1"/>
</dbReference>
<dbReference type="Pfam" id="PF01485">
    <property type="entry name" value="IBR"/>
    <property type="match status" value="1"/>
</dbReference>
<evidence type="ECO:0000256" key="7">
    <source>
        <dbReference type="ARBA" id="ARBA00022723"/>
    </source>
</evidence>
<organism evidence="19 20">
    <name type="scientific">Cylindrodendrum hubeiense</name>
    <dbReference type="NCBI Taxonomy" id="595255"/>
    <lineage>
        <taxon>Eukaryota</taxon>
        <taxon>Fungi</taxon>
        <taxon>Dikarya</taxon>
        <taxon>Ascomycota</taxon>
        <taxon>Pezizomycotina</taxon>
        <taxon>Sordariomycetes</taxon>
        <taxon>Hypocreomycetidae</taxon>
        <taxon>Hypocreales</taxon>
        <taxon>Nectriaceae</taxon>
        <taxon>Cylindrodendrum</taxon>
    </lineage>
</organism>
<keyword evidence="8" id="KW-0677">Repeat</keyword>
<dbReference type="GO" id="GO:0008270">
    <property type="term" value="F:zinc ion binding"/>
    <property type="evidence" value="ECO:0007669"/>
    <property type="project" value="UniProtKB-KW"/>
</dbReference>
<name>A0A9P5H501_9HYPO</name>
<evidence type="ECO:0000256" key="14">
    <source>
        <dbReference type="ARBA" id="ARBA00048342"/>
    </source>
</evidence>
<keyword evidence="16" id="KW-0175">Coiled coil</keyword>
<comment type="function">
    <text evidence="13">Catalyzes the synthesis of dihydrouridine, a modified base found in the D-loop of most tRNAs. Specifically modifies U47 in cytoplasmic tRNAs. Catalyzes the synthesis of dihydrouridine in some mRNAs, thereby affecting their translation.</text>
</comment>
<keyword evidence="12" id="KW-0560">Oxidoreductase</keyword>
<evidence type="ECO:0000256" key="2">
    <source>
        <dbReference type="ARBA" id="ARBA00022630"/>
    </source>
</evidence>
<accession>A0A9P5H501</accession>
<dbReference type="Pfam" id="PF01207">
    <property type="entry name" value="Dus"/>
    <property type="match status" value="1"/>
</dbReference>
<dbReference type="OrthoDB" id="9977870at2759"/>
<sequence>MAEIMSPSGKGKQKLMPGSFGPEDYIDFYGNPFDDLETIQNAFRDREARVPWSTNNLSDVDVTNVDWYEYNPPKALRKAPNITSQVLLDIVLSSIENVKTKGADQHRQKLDEEEKSKLAEDDAKKLDKGKGPYLPIIIPQDKPTPDDQSLRLSIISQSESTSTVVGPEVVPAKPGKRRMFALRKLFQRSHQRGESSATGSKLEAIRKIYETRHSSEGSTSEFAAVSTPEIPEQQVECVSCLDDFPPKEVIKVTCHSYCRDCFVRLISAAVQNEQQWPPKCCLNPIPVKTIVRFIPSELKKTFQERSSEWDIPIGERIYCSHQECNLLVKPQNISSRKREGTCDSHHTTCTICRGPGHKGKECERDPDMELTNMLAEEEGWKRCYNCNALVEHREACQHMTCRCGTQFCYVCGLRWRTCGCTAQQLDDIKAAAETKREQRQLREQGQAEELRQILLQIEEFEREEALKAEMLRQEQERLEEERRQREIEERVRQESIRRRDIELKYKELRVMLDQLHELQQVLVEVDQEEVSNDLATETKNVKEELAKKQETERSELDSLMMIKMADKEYELNKDFQIRAAEENDIEEAYHEKLQEYWKEKKNGEEEIKSAMLALRKRMDKRQHMWQEWKSEALRLREASLKENWSLREEIMYSTKHRLDATFEEKERDLANRKTAEKKWLEMVILERERLMNDWEVQEVEGDADSLFAPDSDSAVLAFRQTVQQYGVDLCWTPMVLAKEFNRNSFARDSGNSAPMSRSRMARAAALVAPSTNGVDLNCGCPQSWACAEKLGAALMGHRELVRDMVVETRQRLERDGWDVGLERDIESPKGRSVSVKIRIHDDLRKTMDFLDTVIGHPQNRLVDWVTIHPRTKSTPSTIPIKTEALEILTAKYAGTLPILLSGDVFDINSLPLQPTITTNNGTPLPSLATLTLDSATSYKPAPSPRNTNLSGFMSARGLLANPALFAGYSACPWDAIETFMCKVARCPLPFKLTVHHLQEMCGSGMAADKSSLLTKKERMHMTGLENMCELIDFLDDMIDEKTGRVGGLRRDL</sequence>
<comment type="caution">
    <text evidence="19">The sequence shown here is derived from an EMBL/GenBank/DDBJ whole genome shotgun (WGS) entry which is preliminary data.</text>
</comment>
<dbReference type="InterPro" id="IPR035587">
    <property type="entry name" value="DUS-like_FMN-bd"/>
</dbReference>
<keyword evidence="6" id="KW-0819">tRNA processing</keyword>
<protein>
    <recommendedName>
        <fullName evidence="18">RING-type domain-containing protein</fullName>
    </recommendedName>
</protein>
<feature type="domain" description="RING-type" evidence="18">
    <location>
        <begin position="233"/>
        <end position="424"/>
    </location>
</feature>
<feature type="region of interest" description="Disordered" evidence="17">
    <location>
        <begin position="101"/>
        <end position="125"/>
    </location>
</feature>
<keyword evidence="20" id="KW-1185">Reference proteome</keyword>
<evidence type="ECO:0000259" key="18">
    <source>
        <dbReference type="PROSITE" id="PS51873"/>
    </source>
</evidence>
<keyword evidence="11" id="KW-0862">Zinc</keyword>
<dbReference type="Proteomes" id="UP000722485">
    <property type="component" value="Unassembled WGS sequence"/>
</dbReference>
<evidence type="ECO:0000256" key="5">
    <source>
        <dbReference type="ARBA" id="ARBA00022679"/>
    </source>
</evidence>
<evidence type="ECO:0000256" key="16">
    <source>
        <dbReference type="SAM" id="Coils"/>
    </source>
</evidence>
<evidence type="ECO:0000256" key="8">
    <source>
        <dbReference type="ARBA" id="ARBA00022737"/>
    </source>
</evidence>
<dbReference type="CDD" id="cd22584">
    <property type="entry name" value="Rcat_RBR_unk"/>
    <property type="match status" value="1"/>
</dbReference>
<keyword evidence="5" id="KW-0808">Transferase</keyword>
<dbReference type="GO" id="GO:0017150">
    <property type="term" value="F:tRNA dihydrouridine synthase activity"/>
    <property type="evidence" value="ECO:0007669"/>
    <property type="project" value="InterPro"/>
</dbReference>
<dbReference type="AlphaFoldDB" id="A0A9P5H501"/>
<evidence type="ECO:0000256" key="4">
    <source>
        <dbReference type="ARBA" id="ARBA00022664"/>
    </source>
</evidence>
<evidence type="ECO:0000256" key="6">
    <source>
        <dbReference type="ARBA" id="ARBA00022694"/>
    </source>
</evidence>
<gene>
    <name evidence="19" type="ORF">G7Z17_g10915</name>
</gene>
<evidence type="ECO:0000256" key="13">
    <source>
        <dbReference type="ARBA" id="ARBA00045934"/>
    </source>
</evidence>